<gene>
    <name evidence="2" type="ORF">COLO4_27549</name>
</gene>
<reference evidence="3" key="1">
    <citation type="submission" date="2013-09" db="EMBL/GenBank/DDBJ databases">
        <title>Corchorus olitorius genome sequencing.</title>
        <authorList>
            <person name="Alam M."/>
            <person name="Haque M.S."/>
            <person name="Islam M.S."/>
            <person name="Emdad E.M."/>
            <person name="Islam M.M."/>
            <person name="Ahmed B."/>
            <person name="Halim A."/>
            <person name="Hossen Q.M.M."/>
            <person name="Hossain M.Z."/>
            <person name="Ahmed R."/>
            <person name="Khan M.M."/>
            <person name="Islam R."/>
            <person name="Rashid M.M."/>
            <person name="Khan S.A."/>
            <person name="Rahman M.S."/>
            <person name="Alam M."/>
            <person name="Yahiya A.S."/>
            <person name="Khan M.S."/>
            <person name="Azam M.S."/>
            <person name="Haque T."/>
            <person name="Lashkar M.Z.H."/>
            <person name="Akhand A.I."/>
            <person name="Morshed G."/>
            <person name="Roy S."/>
            <person name="Uddin K.S."/>
            <person name="Rabeya T."/>
            <person name="Hossain A.S."/>
            <person name="Chowdhury A."/>
            <person name="Snigdha A.R."/>
            <person name="Mortoza M.S."/>
            <person name="Matin S.A."/>
            <person name="Hoque S.M.E."/>
            <person name="Islam M.K."/>
            <person name="Roy D.K."/>
            <person name="Haider R."/>
            <person name="Moosa M.M."/>
            <person name="Elias S.M."/>
            <person name="Hasan A.M."/>
            <person name="Jahan S."/>
            <person name="Shafiuddin M."/>
            <person name="Mahmood N."/>
            <person name="Shommy N.S."/>
        </authorList>
    </citation>
    <scope>NUCLEOTIDE SEQUENCE [LARGE SCALE GENOMIC DNA]</scope>
    <source>
        <strain evidence="3">cv. O-4</strain>
    </source>
</reference>
<sequence length="43" mass="5006">MAIWVENVDVVKDLFGKTRKQTTKESTHVKHKKSKPRATRGRI</sequence>
<feature type="compositionally biased region" description="Basic and acidic residues" evidence="1">
    <location>
        <begin position="19"/>
        <end position="28"/>
    </location>
</feature>
<proteinExistence type="predicted"/>
<organism evidence="2 3">
    <name type="scientific">Corchorus olitorius</name>
    <dbReference type="NCBI Taxonomy" id="93759"/>
    <lineage>
        <taxon>Eukaryota</taxon>
        <taxon>Viridiplantae</taxon>
        <taxon>Streptophyta</taxon>
        <taxon>Embryophyta</taxon>
        <taxon>Tracheophyta</taxon>
        <taxon>Spermatophyta</taxon>
        <taxon>Magnoliopsida</taxon>
        <taxon>eudicotyledons</taxon>
        <taxon>Gunneridae</taxon>
        <taxon>Pentapetalae</taxon>
        <taxon>rosids</taxon>
        <taxon>malvids</taxon>
        <taxon>Malvales</taxon>
        <taxon>Malvaceae</taxon>
        <taxon>Grewioideae</taxon>
        <taxon>Apeibeae</taxon>
        <taxon>Corchorus</taxon>
    </lineage>
</organism>
<evidence type="ECO:0000256" key="1">
    <source>
        <dbReference type="SAM" id="MobiDB-lite"/>
    </source>
</evidence>
<protein>
    <submittedName>
        <fullName evidence="2">Uncharacterized protein</fullName>
    </submittedName>
</protein>
<feature type="region of interest" description="Disordered" evidence="1">
    <location>
        <begin position="19"/>
        <end position="43"/>
    </location>
</feature>
<evidence type="ECO:0000313" key="2">
    <source>
        <dbReference type="EMBL" id="OMO72599.1"/>
    </source>
</evidence>
<comment type="caution">
    <text evidence="2">The sequence shown here is derived from an EMBL/GenBank/DDBJ whole genome shotgun (WGS) entry which is preliminary data.</text>
</comment>
<dbReference type="AlphaFoldDB" id="A0A1R3HQC5"/>
<accession>A0A1R3HQC5</accession>
<keyword evidence="3" id="KW-1185">Reference proteome</keyword>
<feature type="compositionally biased region" description="Basic residues" evidence="1">
    <location>
        <begin position="29"/>
        <end position="43"/>
    </location>
</feature>
<name>A0A1R3HQC5_9ROSI</name>
<dbReference type="EMBL" id="AWUE01019630">
    <property type="protein sequence ID" value="OMO72599.1"/>
    <property type="molecule type" value="Genomic_DNA"/>
</dbReference>
<evidence type="ECO:0000313" key="3">
    <source>
        <dbReference type="Proteomes" id="UP000187203"/>
    </source>
</evidence>
<dbReference type="Proteomes" id="UP000187203">
    <property type="component" value="Unassembled WGS sequence"/>
</dbReference>